<gene>
    <name evidence="6" type="ORF">F4695_001674</name>
</gene>
<dbReference type="SUPFAM" id="SSF51905">
    <property type="entry name" value="FAD/NAD(P)-binding domain"/>
    <property type="match status" value="1"/>
</dbReference>
<feature type="binding site" evidence="4">
    <location>
        <begin position="32"/>
        <end position="33"/>
    </location>
    <ligand>
        <name>FAD</name>
        <dbReference type="ChEBI" id="CHEBI:57692"/>
    </ligand>
</feature>
<feature type="binding site" evidence="4">
    <location>
        <position position="309"/>
    </location>
    <ligand>
        <name>substrate</name>
    </ligand>
</feature>
<evidence type="ECO:0000256" key="1">
    <source>
        <dbReference type="ARBA" id="ARBA00001974"/>
    </source>
</evidence>
<dbReference type="PRINTS" id="PR00757">
    <property type="entry name" value="AMINEOXDASEF"/>
</dbReference>
<comment type="similarity">
    <text evidence="2">Belongs to the flavin monoamine oxidase family.</text>
</comment>
<dbReference type="Pfam" id="PF01593">
    <property type="entry name" value="Amino_oxidase"/>
    <property type="match status" value="1"/>
</dbReference>
<keyword evidence="3 6" id="KW-0560">Oxidoreductase</keyword>
<feature type="domain" description="Amine oxidase" evidence="5">
    <location>
        <begin position="12"/>
        <end position="416"/>
    </location>
</feature>
<dbReference type="Gene3D" id="3.50.50.60">
    <property type="entry name" value="FAD/NAD(P)-binding domain"/>
    <property type="match status" value="1"/>
</dbReference>
<comment type="caution">
    <text evidence="6">The sequence shown here is derived from an EMBL/GenBank/DDBJ whole genome shotgun (WGS) entry which is preliminary data.</text>
</comment>
<dbReference type="Proteomes" id="UP000585437">
    <property type="component" value="Unassembled WGS sequence"/>
</dbReference>
<feature type="binding site" evidence="4">
    <location>
        <position position="206"/>
    </location>
    <ligand>
        <name>FAD</name>
        <dbReference type="ChEBI" id="CHEBI:57692"/>
    </ligand>
</feature>
<dbReference type="InterPro" id="IPR050703">
    <property type="entry name" value="Flavin_MAO"/>
</dbReference>
<accession>A0A7X0MSK7</accession>
<feature type="binding site" evidence="4">
    <location>
        <position position="13"/>
    </location>
    <ligand>
        <name>FAD</name>
        <dbReference type="ChEBI" id="CHEBI:57692"/>
    </ligand>
</feature>
<comment type="cofactor">
    <cofactor evidence="1">
        <name>FAD</name>
        <dbReference type="ChEBI" id="CHEBI:57692"/>
    </cofactor>
</comment>
<evidence type="ECO:0000256" key="2">
    <source>
        <dbReference type="ARBA" id="ARBA00005995"/>
    </source>
</evidence>
<name>A0A7X0MSK7_9HYPH</name>
<evidence type="ECO:0000259" key="5">
    <source>
        <dbReference type="Pfam" id="PF01593"/>
    </source>
</evidence>
<keyword evidence="7" id="KW-1185">Reference proteome</keyword>
<evidence type="ECO:0000256" key="4">
    <source>
        <dbReference type="PIRSR" id="PIRSR601613-1"/>
    </source>
</evidence>
<dbReference type="InterPro" id="IPR001613">
    <property type="entry name" value="Flavin_amine_oxidase"/>
</dbReference>
<dbReference type="SUPFAM" id="SSF54373">
    <property type="entry name" value="FAD-linked reductases, C-terminal domain"/>
    <property type="match status" value="1"/>
</dbReference>
<evidence type="ECO:0000256" key="3">
    <source>
        <dbReference type="ARBA" id="ARBA00023002"/>
    </source>
</evidence>
<proteinExistence type="inferred from homology"/>
<dbReference type="PANTHER" id="PTHR43563">
    <property type="entry name" value="AMINE OXIDASE"/>
    <property type="match status" value="1"/>
</dbReference>
<feature type="binding site" evidence="4">
    <location>
        <position position="392"/>
    </location>
    <ligand>
        <name>FAD</name>
        <dbReference type="ChEBI" id="CHEBI:57692"/>
    </ligand>
</feature>
<evidence type="ECO:0000313" key="6">
    <source>
        <dbReference type="EMBL" id="MBB6508325.1"/>
    </source>
</evidence>
<protein>
    <submittedName>
        <fullName evidence="6">Monoamine oxidase</fullName>
        <ecNumber evidence="6">1.4.3.4</ecNumber>
    </submittedName>
</protein>
<dbReference type="RefSeq" id="WP_184654386.1">
    <property type="nucleotide sequence ID" value="NZ_JACHBU010000003.1"/>
</dbReference>
<organism evidence="6 7">
    <name type="scientific">Rhizobium soli</name>
    <dbReference type="NCBI Taxonomy" id="424798"/>
    <lineage>
        <taxon>Bacteria</taxon>
        <taxon>Pseudomonadati</taxon>
        <taxon>Pseudomonadota</taxon>
        <taxon>Alphaproteobacteria</taxon>
        <taxon>Hyphomicrobiales</taxon>
        <taxon>Rhizobiaceae</taxon>
        <taxon>Rhizobium/Agrobacterium group</taxon>
        <taxon>Rhizobium</taxon>
    </lineage>
</organism>
<dbReference type="InterPro" id="IPR036188">
    <property type="entry name" value="FAD/NAD-bd_sf"/>
</dbReference>
<dbReference type="InterPro" id="IPR002937">
    <property type="entry name" value="Amino_oxidase"/>
</dbReference>
<dbReference type="GO" id="GO:0097621">
    <property type="term" value="F:monoamine oxidase activity"/>
    <property type="evidence" value="ECO:0007669"/>
    <property type="project" value="UniProtKB-EC"/>
</dbReference>
<evidence type="ECO:0000313" key="7">
    <source>
        <dbReference type="Proteomes" id="UP000585437"/>
    </source>
</evidence>
<reference evidence="6 7" key="1">
    <citation type="submission" date="2020-08" db="EMBL/GenBank/DDBJ databases">
        <title>The Agave Microbiome: Exploring the role of microbial communities in plant adaptations to desert environments.</title>
        <authorList>
            <person name="Partida-Martinez L.P."/>
        </authorList>
    </citation>
    <scope>NUCLEOTIDE SEQUENCE [LARGE SCALE GENOMIC DNA]</scope>
    <source>
        <strain evidence="6 7">AS3.12</strain>
    </source>
</reference>
<dbReference type="EC" id="1.4.3.4" evidence="6"/>
<dbReference type="EMBL" id="JACHBU010000003">
    <property type="protein sequence ID" value="MBB6508325.1"/>
    <property type="molecule type" value="Genomic_DNA"/>
</dbReference>
<dbReference type="PANTHER" id="PTHR43563:SF1">
    <property type="entry name" value="AMINE OXIDASE [FLAVIN-CONTAINING] B"/>
    <property type="match status" value="1"/>
</dbReference>
<dbReference type="AlphaFoldDB" id="A0A7X0MSK7"/>
<sequence>MDYDVIVVGAGFTGLTAATQLMKAGVNVVLLEAQERVGGRVEAQVFEDGTAVDAGGQFFCRDMPEVVSLAREFGRTFVKTYAEGDTTYFPEVPRGRAEAIWNGVDALRETMIASDLSDPALRTLTAYDWAQRQPVEDDIRQGFLRMVTGLWCRAPEEIAFTYLAANDRRITNTTSELELFLAGTMHALADDLAATLGDRLRLGMPVTELAISGDGVTLMTGTGKMTAAQVVLAVPPIMARRLSYAPALPPHLTRALDAWIPGMVIKLNIRFERPFWRDRDLSGMTMWNDPQGLFACDASRDGYAGLIVFVSGPLAATWHDKPARELETFVIEKLAEALGEEARHSLGIRMRDWVDDRWSDGAYSDVITSLDATDAEATMTTGMPPVHFASSELSPSFPGYVEGAIVAGKQVAAKVLKLSPGR</sequence>